<proteinExistence type="predicted"/>
<organism evidence="2 3">
    <name type="scientific">Massariosphaeria phaeospora</name>
    <dbReference type="NCBI Taxonomy" id="100035"/>
    <lineage>
        <taxon>Eukaryota</taxon>
        <taxon>Fungi</taxon>
        <taxon>Dikarya</taxon>
        <taxon>Ascomycota</taxon>
        <taxon>Pezizomycotina</taxon>
        <taxon>Dothideomycetes</taxon>
        <taxon>Pleosporomycetidae</taxon>
        <taxon>Pleosporales</taxon>
        <taxon>Pleosporales incertae sedis</taxon>
        <taxon>Massariosphaeria</taxon>
    </lineage>
</organism>
<keyword evidence="3" id="KW-1185">Reference proteome</keyword>
<feature type="chain" id="PRO_5028839881" evidence="1">
    <location>
        <begin position="18"/>
        <end position="66"/>
    </location>
</feature>
<sequence>MKLSLLFTSALASVAVCAPYQRCMMNGKVVSCDKMADSISAYADRYYKAHPEELEKLQKMQQELKV</sequence>
<dbReference type="AlphaFoldDB" id="A0A7C8M324"/>
<evidence type="ECO:0000313" key="2">
    <source>
        <dbReference type="EMBL" id="KAF2866055.1"/>
    </source>
</evidence>
<feature type="signal peptide" evidence="1">
    <location>
        <begin position="1"/>
        <end position="17"/>
    </location>
</feature>
<evidence type="ECO:0000256" key="1">
    <source>
        <dbReference type="SAM" id="SignalP"/>
    </source>
</evidence>
<dbReference type="Proteomes" id="UP000481861">
    <property type="component" value="Unassembled WGS sequence"/>
</dbReference>
<name>A0A7C8M324_9PLEO</name>
<protein>
    <submittedName>
        <fullName evidence="2">Uncharacterized protein</fullName>
    </submittedName>
</protein>
<comment type="caution">
    <text evidence="2">The sequence shown here is derived from an EMBL/GenBank/DDBJ whole genome shotgun (WGS) entry which is preliminary data.</text>
</comment>
<dbReference type="OrthoDB" id="10472643at2759"/>
<gene>
    <name evidence="2" type="ORF">BDV95DRAFT_623174</name>
</gene>
<evidence type="ECO:0000313" key="3">
    <source>
        <dbReference type="Proteomes" id="UP000481861"/>
    </source>
</evidence>
<reference evidence="2 3" key="1">
    <citation type="submission" date="2020-01" db="EMBL/GenBank/DDBJ databases">
        <authorList>
            <consortium name="DOE Joint Genome Institute"/>
            <person name="Haridas S."/>
            <person name="Albert R."/>
            <person name="Binder M."/>
            <person name="Bloem J."/>
            <person name="Labutti K."/>
            <person name="Salamov A."/>
            <person name="Andreopoulos B."/>
            <person name="Baker S.E."/>
            <person name="Barry K."/>
            <person name="Bills G."/>
            <person name="Bluhm B.H."/>
            <person name="Cannon C."/>
            <person name="Castanera R."/>
            <person name="Culley D.E."/>
            <person name="Daum C."/>
            <person name="Ezra D."/>
            <person name="Gonzalez J.B."/>
            <person name="Henrissat B."/>
            <person name="Kuo A."/>
            <person name="Liang C."/>
            <person name="Lipzen A."/>
            <person name="Lutzoni F."/>
            <person name="Magnuson J."/>
            <person name="Mondo S."/>
            <person name="Nolan M."/>
            <person name="Ohm R."/>
            <person name="Pangilinan J."/>
            <person name="Park H.-J.H."/>
            <person name="Ramirez L."/>
            <person name="Alfaro M."/>
            <person name="Sun H."/>
            <person name="Tritt A."/>
            <person name="Yoshinaga Y."/>
            <person name="Zwiers L.-H.L."/>
            <person name="Turgeon B.G."/>
            <person name="Goodwin S.B."/>
            <person name="Spatafora J.W."/>
            <person name="Crous P.W."/>
            <person name="Grigoriev I.V."/>
        </authorList>
    </citation>
    <scope>NUCLEOTIDE SEQUENCE [LARGE SCALE GENOMIC DNA]</scope>
    <source>
        <strain evidence="2 3">CBS 611.86</strain>
    </source>
</reference>
<keyword evidence="1" id="KW-0732">Signal</keyword>
<accession>A0A7C8M324</accession>
<dbReference type="EMBL" id="JAADJZ010000029">
    <property type="protein sequence ID" value="KAF2866055.1"/>
    <property type="molecule type" value="Genomic_DNA"/>
</dbReference>